<evidence type="ECO:0000313" key="5">
    <source>
        <dbReference type="Proteomes" id="UP001501468"/>
    </source>
</evidence>
<proteinExistence type="predicted"/>
<evidence type="ECO:0000256" key="1">
    <source>
        <dbReference type="ARBA" id="ARBA00022801"/>
    </source>
</evidence>
<feature type="chain" id="PRO_5045195468" evidence="3">
    <location>
        <begin position="24"/>
        <end position="561"/>
    </location>
</feature>
<keyword evidence="1" id="KW-0378">Hydrolase</keyword>
<dbReference type="RefSeq" id="WP_344951269.1">
    <property type="nucleotide sequence ID" value="NZ_BAABDC010000011.1"/>
</dbReference>
<organism evidence="4 5">
    <name type="scientific">Terrabacter ginsenosidimutans</name>
    <dbReference type="NCBI Taxonomy" id="490575"/>
    <lineage>
        <taxon>Bacteria</taxon>
        <taxon>Bacillati</taxon>
        <taxon>Actinomycetota</taxon>
        <taxon>Actinomycetes</taxon>
        <taxon>Micrococcales</taxon>
        <taxon>Intrasporangiaceae</taxon>
        <taxon>Terrabacter</taxon>
    </lineage>
</organism>
<dbReference type="Proteomes" id="UP001501468">
    <property type="component" value="Unassembled WGS sequence"/>
</dbReference>
<dbReference type="PANTHER" id="PTHR31956">
    <property type="entry name" value="NON-SPECIFIC PHOSPHOLIPASE C4-RELATED"/>
    <property type="match status" value="1"/>
</dbReference>
<dbReference type="PANTHER" id="PTHR31956:SF1">
    <property type="entry name" value="NON-SPECIFIC PHOSPHOLIPASE C1"/>
    <property type="match status" value="1"/>
</dbReference>
<evidence type="ECO:0000313" key="4">
    <source>
        <dbReference type="EMBL" id="GAA3720392.1"/>
    </source>
</evidence>
<dbReference type="InterPro" id="IPR017850">
    <property type="entry name" value="Alkaline_phosphatase_core_sf"/>
</dbReference>
<keyword evidence="2" id="KW-0843">Virulence</keyword>
<feature type="signal peptide" evidence="3">
    <location>
        <begin position="1"/>
        <end position="23"/>
    </location>
</feature>
<keyword evidence="5" id="KW-1185">Reference proteome</keyword>
<name>A0ABP7EMW3_9MICO</name>
<comment type="caution">
    <text evidence="4">The sequence shown here is derived from an EMBL/GenBank/DDBJ whole genome shotgun (WGS) entry which is preliminary data.</text>
</comment>
<keyword evidence="3" id="KW-0732">Signal</keyword>
<dbReference type="EMBL" id="BAABDC010000011">
    <property type="protein sequence ID" value="GAA3720392.1"/>
    <property type="molecule type" value="Genomic_DNA"/>
</dbReference>
<dbReference type="Gene3D" id="3.40.720.10">
    <property type="entry name" value="Alkaline Phosphatase, subunit A"/>
    <property type="match status" value="1"/>
</dbReference>
<dbReference type="Pfam" id="PF04185">
    <property type="entry name" value="Phosphoesterase"/>
    <property type="match status" value="1"/>
</dbReference>
<gene>
    <name evidence="4" type="ORF">GCM10022399_40940</name>
</gene>
<sequence>MKRSARLALAGLGAAALVAPVVAAAGAVGAASAQPAPVRRAWPVVTSTPIKHVVVIFGENVSFDHYFATYPKAANIPGETSQGSSAPAPRFTASPLTPRHIATLAQDRLLAPNNPNAAQPQRLTPGQAVTCDQDHTYTNEQKAYNAGAMDKFVEFTSRDACAAPMYGRPGLTMDYYDGNTVTAMWNYAQHYAMSDHAFSTTFGPSSPGAINLVSAQTHGVKEFNADGTPAATPASGDYTVRFPDAKGVGTMTGDPDPVYDDCSNNSHTRSNTLAAMTGRNIGDLLNAKKVSWGWFQGGFTPTTAAAGGAPASCLATHTNVAGVSSTDYNPHHEPFQYYASTANPHHLPPATVAEIGHDGQANHQYDMTSFDQVVGTDNLPAVSFLKAPNYQDGHAAYSDPLDEQHFIVKEVNAIQRSKHWKDTAIVLAYDDSDGWYDHVAAQVRNASNTTDDAAFCTDAAASGVPIAKGYQDRCGPGPRQPLVVISPFAKTNYVDHRQTDQASILRLIEDNWGVGRIGDGSADAWAGSLRGLFAFDEAHAPQVILDETNGTVTSVHRTSQD</sequence>
<dbReference type="InterPro" id="IPR007312">
    <property type="entry name" value="Phosphoesterase"/>
</dbReference>
<dbReference type="CDD" id="cd16013">
    <property type="entry name" value="AcpA"/>
    <property type="match status" value="1"/>
</dbReference>
<reference evidence="5" key="1">
    <citation type="journal article" date="2019" name="Int. J. Syst. Evol. Microbiol.">
        <title>The Global Catalogue of Microorganisms (GCM) 10K type strain sequencing project: providing services to taxonomists for standard genome sequencing and annotation.</title>
        <authorList>
            <consortium name="The Broad Institute Genomics Platform"/>
            <consortium name="The Broad Institute Genome Sequencing Center for Infectious Disease"/>
            <person name="Wu L."/>
            <person name="Ma J."/>
        </authorList>
    </citation>
    <scope>NUCLEOTIDE SEQUENCE [LARGE SCALE GENOMIC DNA]</scope>
    <source>
        <strain evidence="5">JCM 17125</strain>
    </source>
</reference>
<accession>A0ABP7EMW3</accession>
<protein>
    <submittedName>
        <fullName evidence="4">Alkaline phosphatase family protein</fullName>
    </submittedName>
</protein>
<evidence type="ECO:0000256" key="3">
    <source>
        <dbReference type="SAM" id="SignalP"/>
    </source>
</evidence>
<evidence type="ECO:0000256" key="2">
    <source>
        <dbReference type="ARBA" id="ARBA00023026"/>
    </source>
</evidence>